<feature type="compositionally biased region" description="Basic residues" evidence="2">
    <location>
        <begin position="33"/>
        <end position="45"/>
    </location>
</feature>
<feature type="compositionally biased region" description="Low complexity" evidence="2">
    <location>
        <begin position="1"/>
        <end position="12"/>
    </location>
</feature>
<evidence type="ECO:0000256" key="1">
    <source>
        <dbReference type="PROSITE-ProRule" id="PRU00042"/>
    </source>
</evidence>
<evidence type="ECO:0000313" key="5">
    <source>
        <dbReference type="Proteomes" id="UP001230504"/>
    </source>
</evidence>
<dbReference type="RefSeq" id="XP_060416385.1">
    <property type="nucleotide sequence ID" value="XM_060562715.1"/>
</dbReference>
<reference evidence="4" key="1">
    <citation type="submission" date="2021-06" db="EMBL/GenBank/DDBJ databases">
        <title>Comparative genomics, transcriptomics and evolutionary studies reveal genomic signatures of adaptation to plant cell wall in hemibiotrophic fungi.</title>
        <authorList>
            <consortium name="DOE Joint Genome Institute"/>
            <person name="Baroncelli R."/>
            <person name="Diaz J.F."/>
            <person name="Benocci T."/>
            <person name="Peng M."/>
            <person name="Battaglia E."/>
            <person name="Haridas S."/>
            <person name="Andreopoulos W."/>
            <person name="Labutti K."/>
            <person name="Pangilinan J."/>
            <person name="Floch G.L."/>
            <person name="Makela M.R."/>
            <person name="Henrissat B."/>
            <person name="Grigoriev I.V."/>
            <person name="Crouch J.A."/>
            <person name="De Vries R.P."/>
            <person name="Sukno S.A."/>
            <person name="Thon M.R."/>
        </authorList>
    </citation>
    <scope>NUCLEOTIDE SEQUENCE</scope>
    <source>
        <strain evidence="4">CBS 125086</strain>
    </source>
</reference>
<feature type="domain" description="C2H2-type" evidence="3">
    <location>
        <begin position="16"/>
        <end position="45"/>
    </location>
</feature>
<evidence type="ECO:0000313" key="4">
    <source>
        <dbReference type="EMBL" id="KAK1595338.1"/>
    </source>
</evidence>
<evidence type="ECO:0000259" key="3">
    <source>
        <dbReference type="PROSITE" id="PS50157"/>
    </source>
</evidence>
<proteinExistence type="predicted"/>
<evidence type="ECO:0000256" key="2">
    <source>
        <dbReference type="SAM" id="MobiDB-lite"/>
    </source>
</evidence>
<dbReference type="EMBL" id="JAHLJV010000016">
    <property type="protein sequence ID" value="KAK1595338.1"/>
    <property type="molecule type" value="Genomic_DNA"/>
</dbReference>
<keyword evidence="1" id="KW-0479">Metal-binding</keyword>
<keyword evidence="1" id="KW-0862">Zinc</keyword>
<dbReference type="GeneID" id="85446955"/>
<keyword evidence="5" id="KW-1185">Reference proteome</keyword>
<keyword evidence="1" id="KW-0863">Zinc-finger</keyword>
<dbReference type="PROSITE" id="PS00028">
    <property type="entry name" value="ZINC_FINGER_C2H2_1"/>
    <property type="match status" value="1"/>
</dbReference>
<dbReference type="PROSITE" id="PS50157">
    <property type="entry name" value="ZINC_FINGER_C2H2_2"/>
    <property type="match status" value="1"/>
</dbReference>
<dbReference type="Proteomes" id="UP001230504">
    <property type="component" value="Unassembled WGS sequence"/>
</dbReference>
<dbReference type="Gene3D" id="3.30.160.60">
    <property type="entry name" value="Classic Zinc Finger"/>
    <property type="match status" value="1"/>
</dbReference>
<organism evidence="4 5">
    <name type="scientific">Colletotrichum navitas</name>
    <dbReference type="NCBI Taxonomy" id="681940"/>
    <lineage>
        <taxon>Eukaryota</taxon>
        <taxon>Fungi</taxon>
        <taxon>Dikarya</taxon>
        <taxon>Ascomycota</taxon>
        <taxon>Pezizomycotina</taxon>
        <taxon>Sordariomycetes</taxon>
        <taxon>Hypocreomycetidae</taxon>
        <taxon>Glomerellales</taxon>
        <taxon>Glomerellaceae</taxon>
        <taxon>Colletotrichum</taxon>
        <taxon>Colletotrichum graminicola species complex</taxon>
    </lineage>
</organism>
<sequence length="197" mass="21254">MSADEASAAPAATKSQKCPEQRCTAALTTKSNLNRHMRKHGRKVRMPCGKELKDHPTNNTRHQKSCDKCQSVHAAGVRGSVVAGAGTNTHPHPVGNPPDDSAIPTQHILHHAPESHTAPEYIISANPELQYLFVIDPTPQVYEPSQAYWPTDPGAWAGDGDEVPDLDNSLLQFGFSDSVGGTYTGQNEEGRHGVYAL</sequence>
<dbReference type="GO" id="GO:0008270">
    <property type="term" value="F:zinc ion binding"/>
    <property type="evidence" value="ECO:0007669"/>
    <property type="project" value="UniProtKB-KW"/>
</dbReference>
<protein>
    <recommendedName>
        <fullName evidence="3">C2H2-type domain-containing protein</fullName>
    </recommendedName>
</protein>
<dbReference type="AlphaFoldDB" id="A0AAD8V7K4"/>
<gene>
    <name evidence="4" type="ORF">LY79DRAFT_657883</name>
</gene>
<accession>A0AAD8V7K4</accession>
<feature type="region of interest" description="Disordered" evidence="2">
    <location>
        <begin position="1"/>
        <end position="66"/>
    </location>
</feature>
<dbReference type="InterPro" id="IPR013087">
    <property type="entry name" value="Znf_C2H2_type"/>
</dbReference>
<name>A0AAD8V7K4_9PEZI</name>
<comment type="caution">
    <text evidence="4">The sequence shown here is derived from an EMBL/GenBank/DDBJ whole genome shotgun (WGS) entry which is preliminary data.</text>
</comment>